<protein>
    <submittedName>
        <fullName evidence="1">Uncharacterized protein</fullName>
    </submittedName>
</protein>
<sequence>MPEGPPGLPPASLQCLLAPSILKPQSLLGPLQYLACGERSTGPSCVSVQLQNPHPWAGSALLLVYVGARGQRLVAELAVHSFLSNPVHRVH</sequence>
<name>A0A9Q1IQ66_SYNKA</name>
<dbReference type="EMBL" id="JAINUF010000010">
    <property type="protein sequence ID" value="KAJ8348347.1"/>
    <property type="molecule type" value="Genomic_DNA"/>
</dbReference>
<gene>
    <name evidence="1" type="ORF">SKAU_G00269360</name>
</gene>
<dbReference type="Proteomes" id="UP001152622">
    <property type="component" value="Chromosome 10"/>
</dbReference>
<comment type="caution">
    <text evidence="1">The sequence shown here is derived from an EMBL/GenBank/DDBJ whole genome shotgun (WGS) entry which is preliminary data.</text>
</comment>
<organism evidence="1 2">
    <name type="scientific">Synaphobranchus kaupii</name>
    <name type="common">Kaup's arrowtooth eel</name>
    <dbReference type="NCBI Taxonomy" id="118154"/>
    <lineage>
        <taxon>Eukaryota</taxon>
        <taxon>Metazoa</taxon>
        <taxon>Chordata</taxon>
        <taxon>Craniata</taxon>
        <taxon>Vertebrata</taxon>
        <taxon>Euteleostomi</taxon>
        <taxon>Actinopterygii</taxon>
        <taxon>Neopterygii</taxon>
        <taxon>Teleostei</taxon>
        <taxon>Anguilliformes</taxon>
        <taxon>Synaphobranchidae</taxon>
        <taxon>Synaphobranchus</taxon>
    </lineage>
</organism>
<evidence type="ECO:0000313" key="2">
    <source>
        <dbReference type="Proteomes" id="UP001152622"/>
    </source>
</evidence>
<evidence type="ECO:0000313" key="1">
    <source>
        <dbReference type="EMBL" id="KAJ8348347.1"/>
    </source>
</evidence>
<keyword evidence="2" id="KW-1185">Reference proteome</keyword>
<reference evidence="1" key="1">
    <citation type="journal article" date="2023" name="Science">
        <title>Genome structures resolve the early diversification of teleost fishes.</title>
        <authorList>
            <person name="Parey E."/>
            <person name="Louis A."/>
            <person name="Montfort J."/>
            <person name="Bouchez O."/>
            <person name="Roques C."/>
            <person name="Iampietro C."/>
            <person name="Lluch J."/>
            <person name="Castinel A."/>
            <person name="Donnadieu C."/>
            <person name="Desvignes T."/>
            <person name="Floi Bucao C."/>
            <person name="Jouanno E."/>
            <person name="Wen M."/>
            <person name="Mejri S."/>
            <person name="Dirks R."/>
            <person name="Jansen H."/>
            <person name="Henkel C."/>
            <person name="Chen W.J."/>
            <person name="Zahm M."/>
            <person name="Cabau C."/>
            <person name="Klopp C."/>
            <person name="Thompson A.W."/>
            <person name="Robinson-Rechavi M."/>
            <person name="Braasch I."/>
            <person name="Lecointre G."/>
            <person name="Bobe J."/>
            <person name="Postlethwait J.H."/>
            <person name="Berthelot C."/>
            <person name="Roest Crollius H."/>
            <person name="Guiguen Y."/>
        </authorList>
    </citation>
    <scope>NUCLEOTIDE SEQUENCE</scope>
    <source>
        <strain evidence="1">WJC10195</strain>
    </source>
</reference>
<dbReference type="AlphaFoldDB" id="A0A9Q1IQ66"/>
<proteinExistence type="predicted"/>
<accession>A0A9Q1IQ66</accession>